<dbReference type="NCBIfam" id="TIGR00229">
    <property type="entry name" value="sensory_box"/>
    <property type="match status" value="1"/>
</dbReference>
<protein>
    <submittedName>
        <fullName evidence="5">PAS domain S-box-containing protein</fullName>
    </submittedName>
</protein>
<reference evidence="5 6" key="1">
    <citation type="submission" date="2019-02" db="EMBL/GenBank/DDBJ databases">
        <title>Genomic Encyclopedia of Type Strains, Phase IV (KMG-IV): sequencing the most valuable type-strain genomes for metagenomic binning, comparative biology and taxonomic classification.</title>
        <authorList>
            <person name="Goeker M."/>
        </authorList>
    </citation>
    <scope>NUCLEOTIDE SEQUENCE [LARGE SCALE GENOMIC DNA]</scope>
    <source>
        <strain evidence="5 6">K24</strain>
    </source>
</reference>
<dbReference type="InterPro" id="IPR000014">
    <property type="entry name" value="PAS"/>
</dbReference>
<dbReference type="GO" id="GO:0003677">
    <property type="term" value="F:DNA binding"/>
    <property type="evidence" value="ECO:0007669"/>
    <property type="project" value="UniProtKB-UniRule"/>
</dbReference>
<comment type="caution">
    <text evidence="5">The sequence shown here is derived from an EMBL/GenBank/DDBJ whole genome shotgun (WGS) entry which is preliminary data.</text>
</comment>
<dbReference type="Pfam" id="PF08447">
    <property type="entry name" value="PAS_3"/>
    <property type="match status" value="1"/>
</dbReference>
<evidence type="ECO:0000256" key="1">
    <source>
        <dbReference type="ARBA" id="ARBA00023125"/>
    </source>
</evidence>
<accession>A0A4V2F368</accession>
<dbReference type="AlphaFoldDB" id="A0A4V2F368"/>
<evidence type="ECO:0000259" key="4">
    <source>
        <dbReference type="PROSITE" id="PS51755"/>
    </source>
</evidence>
<feature type="DNA-binding region" description="OmpR/PhoB-type" evidence="2">
    <location>
        <begin position="134"/>
        <end position="235"/>
    </location>
</feature>
<dbReference type="Pfam" id="PF00486">
    <property type="entry name" value="Trans_reg_C"/>
    <property type="match status" value="1"/>
</dbReference>
<keyword evidence="1 2" id="KW-0238">DNA-binding</keyword>
<evidence type="ECO:0000256" key="2">
    <source>
        <dbReference type="PROSITE-ProRule" id="PRU01091"/>
    </source>
</evidence>
<dbReference type="InterPro" id="IPR036388">
    <property type="entry name" value="WH-like_DNA-bd_sf"/>
</dbReference>
<dbReference type="SMART" id="SM00091">
    <property type="entry name" value="PAS"/>
    <property type="match status" value="1"/>
</dbReference>
<dbReference type="GO" id="GO:0000160">
    <property type="term" value="P:phosphorelay signal transduction system"/>
    <property type="evidence" value="ECO:0007669"/>
    <property type="project" value="InterPro"/>
</dbReference>
<evidence type="ECO:0000313" key="5">
    <source>
        <dbReference type="EMBL" id="RZS81344.1"/>
    </source>
</evidence>
<name>A0A4V2F368_9BURK</name>
<dbReference type="Gene3D" id="3.30.450.20">
    <property type="entry name" value="PAS domain"/>
    <property type="match status" value="1"/>
</dbReference>
<evidence type="ECO:0000313" key="6">
    <source>
        <dbReference type="Proteomes" id="UP000292445"/>
    </source>
</evidence>
<dbReference type="SUPFAM" id="SSF46894">
    <property type="entry name" value="C-terminal effector domain of the bipartite response regulators"/>
    <property type="match status" value="1"/>
</dbReference>
<dbReference type="PROSITE" id="PS51755">
    <property type="entry name" value="OMPR_PHOB"/>
    <property type="match status" value="1"/>
</dbReference>
<feature type="domain" description="PAS" evidence="3">
    <location>
        <begin position="18"/>
        <end position="82"/>
    </location>
</feature>
<dbReference type="InterPro" id="IPR001867">
    <property type="entry name" value="OmpR/PhoB-type_DNA-bd"/>
</dbReference>
<dbReference type="InterPro" id="IPR013655">
    <property type="entry name" value="PAS_fold_3"/>
</dbReference>
<dbReference type="SUPFAM" id="SSF55785">
    <property type="entry name" value="PYP-like sensor domain (PAS domain)"/>
    <property type="match status" value="1"/>
</dbReference>
<dbReference type="Gene3D" id="1.10.10.10">
    <property type="entry name" value="Winged helix-like DNA-binding domain superfamily/Winged helix DNA-binding domain"/>
    <property type="match status" value="1"/>
</dbReference>
<dbReference type="GO" id="GO:0006355">
    <property type="term" value="P:regulation of DNA-templated transcription"/>
    <property type="evidence" value="ECO:0007669"/>
    <property type="project" value="InterPro"/>
</dbReference>
<keyword evidence="6" id="KW-1185">Reference proteome</keyword>
<dbReference type="InterPro" id="IPR016032">
    <property type="entry name" value="Sig_transdc_resp-reg_C-effctor"/>
</dbReference>
<gene>
    <name evidence="5" type="ORF">EV675_3967</name>
</gene>
<dbReference type="PROSITE" id="PS50112">
    <property type="entry name" value="PAS"/>
    <property type="match status" value="1"/>
</dbReference>
<dbReference type="EMBL" id="SGXC01000002">
    <property type="protein sequence ID" value="RZS81344.1"/>
    <property type="molecule type" value="Genomic_DNA"/>
</dbReference>
<sequence length="241" mass="27187">MRDPNYPNDPMAKLPPAEVLDLLLDAICVVDHDGRFLSITGAGESIFGYKPEEMLGRRMIEFVHPDDRARTLQAVERIEAGYLQRYFENRYVRKDGSVVRIMWSARLSDDKARRVAVARDISARDDVLPDERLQPAGTAGEAWRLSSAPPSLTPPGFAPIPLSGQDYRVLRALANGTGECVTRKAIVQALGENFLDYDQRRLDTQMRRLRRKVEQACGLELPVSTVRSQGFKVYRKIEVAD</sequence>
<proteinExistence type="predicted"/>
<feature type="domain" description="OmpR/PhoB-type" evidence="4">
    <location>
        <begin position="134"/>
        <end position="235"/>
    </location>
</feature>
<dbReference type="InterPro" id="IPR035965">
    <property type="entry name" value="PAS-like_dom_sf"/>
</dbReference>
<dbReference type="Proteomes" id="UP000292445">
    <property type="component" value="Unassembled WGS sequence"/>
</dbReference>
<organism evidence="5 6">
    <name type="scientific">Pigmentiphaga kullae</name>
    <dbReference type="NCBI Taxonomy" id="151784"/>
    <lineage>
        <taxon>Bacteria</taxon>
        <taxon>Pseudomonadati</taxon>
        <taxon>Pseudomonadota</taxon>
        <taxon>Betaproteobacteria</taxon>
        <taxon>Burkholderiales</taxon>
        <taxon>Alcaligenaceae</taxon>
        <taxon>Pigmentiphaga</taxon>
    </lineage>
</organism>
<dbReference type="SMART" id="SM00862">
    <property type="entry name" value="Trans_reg_C"/>
    <property type="match status" value="1"/>
</dbReference>
<evidence type="ECO:0000259" key="3">
    <source>
        <dbReference type="PROSITE" id="PS50112"/>
    </source>
</evidence>
<dbReference type="CDD" id="cd00130">
    <property type="entry name" value="PAS"/>
    <property type="match status" value="1"/>
</dbReference>